<comment type="caution">
    <text evidence="2">The sequence shown here is derived from an EMBL/GenBank/DDBJ whole genome shotgun (WGS) entry which is preliminary data.</text>
</comment>
<dbReference type="InterPro" id="IPR007295">
    <property type="entry name" value="DUF402"/>
</dbReference>
<organism evidence="2 3">
    <name type="scientific">Fraserbacteria sp. (strain RBG_16_55_9)</name>
    <dbReference type="NCBI Taxonomy" id="1817864"/>
    <lineage>
        <taxon>Bacteria</taxon>
        <taxon>Candidatus Fraseribacteriota</taxon>
    </lineage>
</organism>
<protein>
    <recommendedName>
        <fullName evidence="1">DUF402 domain-containing protein</fullName>
    </recommendedName>
</protein>
<dbReference type="Gene3D" id="2.40.380.10">
    <property type="entry name" value="FomD-like"/>
    <property type="match status" value="1"/>
</dbReference>
<sequence length="163" mass="18826">MPKTIIVKAFDAQRVFKYSWPTRLIAQEGDLLILHGDWGRLLHHTAGEKVHITNQSLEFYSLSRPYAISALLDRQGTLQEYYGQVTLPPLTYESGREISFVMLGLDLQVKPSFDYEILDRTGKELSERAGQGLIELVELIERREGPFDQEYLRPYLQQVRQGL</sequence>
<accession>A0A1F5V2H1</accession>
<evidence type="ECO:0000259" key="1">
    <source>
        <dbReference type="Pfam" id="PF04167"/>
    </source>
</evidence>
<dbReference type="InterPro" id="IPR035930">
    <property type="entry name" value="FomD-like_sf"/>
</dbReference>
<proteinExistence type="predicted"/>
<feature type="domain" description="DUF402" evidence="1">
    <location>
        <begin position="54"/>
        <end position="135"/>
    </location>
</feature>
<evidence type="ECO:0000313" key="3">
    <source>
        <dbReference type="Proteomes" id="UP000179157"/>
    </source>
</evidence>
<reference evidence="2 3" key="1">
    <citation type="journal article" date="2016" name="Nat. Commun.">
        <title>Thousands of microbial genomes shed light on interconnected biogeochemical processes in an aquifer system.</title>
        <authorList>
            <person name="Anantharaman K."/>
            <person name="Brown C.T."/>
            <person name="Hug L.A."/>
            <person name="Sharon I."/>
            <person name="Castelle C.J."/>
            <person name="Probst A.J."/>
            <person name="Thomas B.C."/>
            <person name="Singh A."/>
            <person name="Wilkins M.J."/>
            <person name="Karaoz U."/>
            <person name="Brodie E.L."/>
            <person name="Williams K.H."/>
            <person name="Hubbard S.S."/>
            <person name="Banfield J.F."/>
        </authorList>
    </citation>
    <scope>NUCLEOTIDE SEQUENCE [LARGE SCALE GENOMIC DNA]</scope>
    <source>
        <strain evidence="3">RBG_16_55_9</strain>
    </source>
</reference>
<name>A0A1F5V2H1_FRAXR</name>
<evidence type="ECO:0000313" key="2">
    <source>
        <dbReference type="EMBL" id="OGF57617.1"/>
    </source>
</evidence>
<dbReference type="Pfam" id="PF04167">
    <property type="entry name" value="DUF402"/>
    <property type="match status" value="1"/>
</dbReference>
<dbReference type="AlphaFoldDB" id="A0A1F5V2H1"/>
<dbReference type="Proteomes" id="UP000179157">
    <property type="component" value="Unassembled WGS sequence"/>
</dbReference>
<gene>
    <name evidence="2" type="ORF">A2Z21_10800</name>
</gene>
<dbReference type="EMBL" id="MFGX01000008">
    <property type="protein sequence ID" value="OGF57617.1"/>
    <property type="molecule type" value="Genomic_DNA"/>
</dbReference>